<proteinExistence type="predicted"/>
<evidence type="ECO:0000313" key="2">
    <source>
        <dbReference type="EMBL" id="KAH3836396.1"/>
    </source>
</evidence>
<feature type="compositionally biased region" description="Basic residues" evidence="1">
    <location>
        <begin position="30"/>
        <end position="45"/>
    </location>
</feature>
<feature type="region of interest" description="Disordered" evidence="1">
    <location>
        <begin position="1"/>
        <end position="99"/>
    </location>
</feature>
<comment type="caution">
    <text evidence="2">The sequence shown here is derived from an EMBL/GenBank/DDBJ whole genome shotgun (WGS) entry which is preliminary data.</text>
</comment>
<reference evidence="2" key="2">
    <citation type="submission" date="2020-11" db="EMBL/GenBank/DDBJ databases">
        <authorList>
            <person name="McCartney M.A."/>
            <person name="Auch B."/>
            <person name="Kono T."/>
            <person name="Mallez S."/>
            <person name="Becker A."/>
            <person name="Gohl D.M."/>
            <person name="Silverstein K.A.T."/>
            <person name="Koren S."/>
            <person name="Bechman K.B."/>
            <person name="Herman A."/>
            <person name="Abrahante J.E."/>
            <person name="Garbe J."/>
        </authorList>
    </citation>
    <scope>NUCLEOTIDE SEQUENCE</scope>
    <source>
        <strain evidence="2">Duluth1</strain>
        <tissue evidence="2">Whole animal</tissue>
    </source>
</reference>
<reference evidence="2" key="1">
    <citation type="journal article" date="2019" name="bioRxiv">
        <title>The Genome of the Zebra Mussel, Dreissena polymorpha: A Resource for Invasive Species Research.</title>
        <authorList>
            <person name="McCartney M.A."/>
            <person name="Auch B."/>
            <person name="Kono T."/>
            <person name="Mallez S."/>
            <person name="Zhang Y."/>
            <person name="Obille A."/>
            <person name="Becker A."/>
            <person name="Abrahante J.E."/>
            <person name="Garbe J."/>
            <person name="Badalamenti J.P."/>
            <person name="Herman A."/>
            <person name="Mangelson H."/>
            <person name="Liachko I."/>
            <person name="Sullivan S."/>
            <person name="Sone E.D."/>
            <person name="Koren S."/>
            <person name="Silverstein K.A.T."/>
            <person name="Beckman K.B."/>
            <person name="Gohl D.M."/>
        </authorList>
    </citation>
    <scope>NUCLEOTIDE SEQUENCE</scope>
    <source>
        <strain evidence="2">Duluth1</strain>
        <tissue evidence="2">Whole animal</tissue>
    </source>
</reference>
<sequence>MKELLDEKLMETAPKAKPEKPKANANKTQDKKKKPKNGWKGHYRRLYILSAARIPTTERRKKTQKKKQIDQNKNLKKSPQPSTSKGNIMDSDIESEIEDEDPANNCCICKKFSPPGFDQCDELVIGAGYLISSVRIVLKESVKSIDRYLFC</sequence>
<feature type="compositionally biased region" description="Basic and acidic residues" evidence="1">
    <location>
        <begin position="1"/>
        <end position="22"/>
    </location>
</feature>
<protein>
    <submittedName>
        <fullName evidence="2">Uncharacterized protein</fullName>
    </submittedName>
</protein>
<evidence type="ECO:0000256" key="1">
    <source>
        <dbReference type="SAM" id="MobiDB-lite"/>
    </source>
</evidence>
<dbReference type="EMBL" id="JAIWYP010000004">
    <property type="protein sequence ID" value="KAH3836396.1"/>
    <property type="molecule type" value="Genomic_DNA"/>
</dbReference>
<evidence type="ECO:0000313" key="3">
    <source>
        <dbReference type="Proteomes" id="UP000828390"/>
    </source>
</evidence>
<dbReference type="AlphaFoldDB" id="A0A9D4KBS3"/>
<organism evidence="2 3">
    <name type="scientific">Dreissena polymorpha</name>
    <name type="common">Zebra mussel</name>
    <name type="synonym">Mytilus polymorpha</name>
    <dbReference type="NCBI Taxonomy" id="45954"/>
    <lineage>
        <taxon>Eukaryota</taxon>
        <taxon>Metazoa</taxon>
        <taxon>Spiralia</taxon>
        <taxon>Lophotrochozoa</taxon>
        <taxon>Mollusca</taxon>
        <taxon>Bivalvia</taxon>
        <taxon>Autobranchia</taxon>
        <taxon>Heteroconchia</taxon>
        <taxon>Euheterodonta</taxon>
        <taxon>Imparidentia</taxon>
        <taxon>Neoheterodontei</taxon>
        <taxon>Myida</taxon>
        <taxon>Dreissenoidea</taxon>
        <taxon>Dreissenidae</taxon>
        <taxon>Dreissena</taxon>
    </lineage>
</organism>
<name>A0A9D4KBS3_DREPO</name>
<keyword evidence="3" id="KW-1185">Reference proteome</keyword>
<dbReference type="Proteomes" id="UP000828390">
    <property type="component" value="Unassembled WGS sequence"/>
</dbReference>
<gene>
    <name evidence="2" type="ORF">DPMN_109766</name>
</gene>
<accession>A0A9D4KBS3</accession>